<organism evidence="2 3">
    <name type="scientific">Symbiobacterium terraclitae</name>
    <dbReference type="NCBI Taxonomy" id="557451"/>
    <lineage>
        <taxon>Bacteria</taxon>
        <taxon>Bacillati</taxon>
        <taxon>Bacillota</taxon>
        <taxon>Clostridia</taxon>
        <taxon>Eubacteriales</taxon>
        <taxon>Symbiobacteriaceae</taxon>
        <taxon>Symbiobacterium</taxon>
    </lineage>
</organism>
<name>A0ABS4JV73_9FIRM</name>
<protein>
    <recommendedName>
        <fullName evidence="4">Integral membrane protein</fullName>
    </recommendedName>
</protein>
<keyword evidence="1" id="KW-1133">Transmembrane helix</keyword>
<evidence type="ECO:0000313" key="3">
    <source>
        <dbReference type="Proteomes" id="UP001519289"/>
    </source>
</evidence>
<feature type="transmembrane region" description="Helical" evidence="1">
    <location>
        <begin position="186"/>
        <end position="206"/>
    </location>
</feature>
<evidence type="ECO:0000313" key="2">
    <source>
        <dbReference type="EMBL" id="MBP2018796.1"/>
    </source>
</evidence>
<dbReference type="Proteomes" id="UP001519289">
    <property type="component" value="Unassembled WGS sequence"/>
</dbReference>
<keyword evidence="3" id="KW-1185">Reference proteome</keyword>
<dbReference type="RefSeq" id="WP_209466921.1">
    <property type="nucleotide sequence ID" value="NZ_JAGGLG010000017.1"/>
</dbReference>
<dbReference type="EMBL" id="JAGGLG010000017">
    <property type="protein sequence ID" value="MBP2018796.1"/>
    <property type="molecule type" value="Genomic_DNA"/>
</dbReference>
<sequence>MNLGQTFQRFFNDWQKFLWMGLGALIVQLVGGAVMIILGVATMGPSILTLLAGGPDMATLAVLGGMSVFALASLVLGVVAAGLVYAGLIGSVVAYRRGEEVSLSTFWSYARQYFGKMILLGIIIAVIMLVSAILLIIPILGWLVWFVWVPVASVTLSIYPAYLVINDGYSVGDALSTGFRVLRSMFVEALIGGVILLVFGLVLGLIGSVPLLGWIVVMLFGEPLLLFVLTERFETEVRPRLAA</sequence>
<feature type="transmembrane region" description="Helical" evidence="1">
    <location>
        <begin position="17"/>
        <end position="40"/>
    </location>
</feature>
<evidence type="ECO:0000256" key="1">
    <source>
        <dbReference type="SAM" id="Phobius"/>
    </source>
</evidence>
<feature type="transmembrane region" description="Helical" evidence="1">
    <location>
        <begin position="113"/>
        <end position="137"/>
    </location>
</feature>
<gene>
    <name evidence="2" type="ORF">J2Z79_002211</name>
</gene>
<feature type="transmembrane region" description="Helical" evidence="1">
    <location>
        <begin position="143"/>
        <end position="165"/>
    </location>
</feature>
<keyword evidence="1" id="KW-0812">Transmembrane</keyword>
<proteinExistence type="predicted"/>
<keyword evidence="1" id="KW-0472">Membrane</keyword>
<reference evidence="2 3" key="1">
    <citation type="submission" date="2021-03" db="EMBL/GenBank/DDBJ databases">
        <title>Genomic Encyclopedia of Type Strains, Phase IV (KMG-IV): sequencing the most valuable type-strain genomes for metagenomic binning, comparative biology and taxonomic classification.</title>
        <authorList>
            <person name="Goeker M."/>
        </authorList>
    </citation>
    <scope>NUCLEOTIDE SEQUENCE [LARGE SCALE GENOMIC DNA]</scope>
    <source>
        <strain evidence="2 3">DSM 27138</strain>
    </source>
</reference>
<accession>A0ABS4JV73</accession>
<feature type="transmembrane region" description="Helical" evidence="1">
    <location>
        <begin position="60"/>
        <end position="93"/>
    </location>
</feature>
<evidence type="ECO:0008006" key="4">
    <source>
        <dbReference type="Google" id="ProtNLM"/>
    </source>
</evidence>
<feature type="transmembrane region" description="Helical" evidence="1">
    <location>
        <begin position="212"/>
        <end position="230"/>
    </location>
</feature>
<comment type="caution">
    <text evidence="2">The sequence shown here is derived from an EMBL/GenBank/DDBJ whole genome shotgun (WGS) entry which is preliminary data.</text>
</comment>